<keyword evidence="3 8" id="KW-0210">Decarboxylase</keyword>
<comment type="catalytic activity">
    <reaction evidence="6">
        <text>6-methylsalicylate + H(+) = 3-methylphenol + CO2</text>
        <dbReference type="Rhea" id="RHEA:23112"/>
        <dbReference type="ChEBI" id="CHEBI:15378"/>
        <dbReference type="ChEBI" id="CHEBI:16526"/>
        <dbReference type="ChEBI" id="CHEBI:17231"/>
        <dbReference type="ChEBI" id="CHEBI:36658"/>
        <dbReference type="EC" id="4.1.1.52"/>
    </reaction>
    <physiologicalReaction direction="left-to-right" evidence="6">
        <dbReference type="Rhea" id="RHEA:23113"/>
    </physiologicalReaction>
</comment>
<evidence type="ECO:0000256" key="5">
    <source>
        <dbReference type="ARBA" id="ARBA00023239"/>
    </source>
</evidence>
<evidence type="ECO:0000256" key="1">
    <source>
        <dbReference type="ARBA" id="ARBA00005871"/>
    </source>
</evidence>
<evidence type="ECO:0000256" key="8">
    <source>
        <dbReference type="RuleBase" id="RU366045"/>
    </source>
</evidence>
<dbReference type="EC" id="4.1.1.52" evidence="7"/>
<evidence type="ECO:0000313" key="11">
    <source>
        <dbReference type="Proteomes" id="UP001583177"/>
    </source>
</evidence>
<evidence type="ECO:0000256" key="2">
    <source>
        <dbReference type="ARBA" id="ARBA00022723"/>
    </source>
</evidence>
<accession>A0ABR3X9V0</accession>
<keyword evidence="5 8" id="KW-0456">Lyase</keyword>
<dbReference type="InterPro" id="IPR032466">
    <property type="entry name" value="Metal_Hydrolase"/>
</dbReference>
<organism evidence="10 11">
    <name type="scientific">Diaporthe australafricana</name>
    <dbReference type="NCBI Taxonomy" id="127596"/>
    <lineage>
        <taxon>Eukaryota</taxon>
        <taxon>Fungi</taxon>
        <taxon>Dikarya</taxon>
        <taxon>Ascomycota</taxon>
        <taxon>Pezizomycotina</taxon>
        <taxon>Sordariomycetes</taxon>
        <taxon>Sordariomycetidae</taxon>
        <taxon>Diaporthales</taxon>
        <taxon>Diaporthaceae</taxon>
        <taxon>Diaporthe</taxon>
    </lineage>
</organism>
<evidence type="ECO:0000256" key="4">
    <source>
        <dbReference type="ARBA" id="ARBA00022833"/>
    </source>
</evidence>
<keyword evidence="4" id="KW-0862">Zinc</keyword>
<dbReference type="InterPro" id="IPR032465">
    <property type="entry name" value="ACMSD"/>
</dbReference>
<dbReference type="PANTHER" id="PTHR21240">
    <property type="entry name" value="2-AMINO-3-CARBOXYLMUCONATE-6-SEMIALDEHYDE DECARBOXYLASE"/>
    <property type="match status" value="1"/>
</dbReference>
<protein>
    <recommendedName>
        <fullName evidence="7">6-methylsalicylate decarboxylase</fullName>
        <ecNumber evidence="7">4.1.1.52</ecNumber>
    </recommendedName>
</protein>
<dbReference type="PANTHER" id="PTHR21240:SF29">
    <property type="entry name" value="AMIDOHYDROLASE-RELATED DOMAIN-CONTAINING PROTEIN"/>
    <property type="match status" value="1"/>
</dbReference>
<comment type="similarity">
    <text evidence="1">Belongs to the metallo-dependent hydrolases superfamily. ACMSD family.</text>
</comment>
<evidence type="ECO:0000256" key="6">
    <source>
        <dbReference type="ARBA" id="ARBA00036832"/>
    </source>
</evidence>
<dbReference type="Gene3D" id="3.20.20.140">
    <property type="entry name" value="Metal-dependent hydrolases"/>
    <property type="match status" value="1"/>
</dbReference>
<feature type="domain" description="Amidohydrolase-related" evidence="9">
    <location>
        <begin position="6"/>
        <end position="297"/>
    </location>
</feature>
<proteinExistence type="inferred from homology"/>
<evidence type="ECO:0000313" key="10">
    <source>
        <dbReference type="EMBL" id="KAL1872723.1"/>
    </source>
</evidence>
<comment type="caution">
    <text evidence="10">The sequence shown here is derived from an EMBL/GenBank/DDBJ whole genome shotgun (WGS) entry which is preliminary data.</text>
</comment>
<keyword evidence="2" id="KW-0479">Metal-binding</keyword>
<dbReference type="EMBL" id="JAWRVE010000028">
    <property type="protein sequence ID" value="KAL1872723.1"/>
    <property type="molecule type" value="Genomic_DNA"/>
</dbReference>
<reference evidence="10 11" key="1">
    <citation type="journal article" date="2024" name="IMA Fungus">
        <title>IMA Genome - F19 : A genome assembly and annotation guide to empower mycologists, including annotated draft genome sequences of Ceratocystis pirilliformis, Diaporthe australafricana, Fusarium ophioides, Paecilomyces lecythidis, and Sporothrix stenoceras.</title>
        <authorList>
            <person name="Aylward J."/>
            <person name="Wilson A.M."/>
            <person name="Visagie C.M."/>
            <person name="Spraker J."/>
            <person name="Barnes I."/>
            <person name="Buitendag C."/>
            <person name="Ceriani C."/>
            <person name="Del Mar Angel L."/>
            <person name="du Plessis D."/>
            <person name="Fuchs T."/>
            <person name="Gasser K."/>
            <person name="Kramer D."/>
            <person name="Li W."/>
            <person name="Munsamy K."/>
            <person name="Piso A."/>
            <person name="Price J.L."/>
            <person name="Sonnekus B."/>
            <person name="Thomas C."/>
            <person name="van der Nest A."/>
            <person name="van Dijk A."/>
            <person name="van Heerden A."/>
            <person name="van Vuuren N."/>
            <person name="Yilmaz N."/>
            <person name="Duong T.A."/>
            <person name="van der Merwe N.A."/>
            <person name="Wingfield M.J."/>
            <person name="Wingfield B.D."/>
        </authorList>
    </citation>
    <scope>NUCLEOTIDE SEQUENCE [LARGE SCALE GENOMIC DNA]</scope>
    <source>
        <strain evidence="10 11">CMW 18300</strain>
    </source>
</reference>
<sequence>MLIRRKPWTKEGHLEFMEKAGIAKSILSISSPGTHLMPGNDDLARRVTRECNEYGAELKRQHPDKFGFWASLPLPDVKGSLEELNYASDVLNADGITVTTNMHGVYMGDRVLDRVFEEVNRRHAAVFIHPTSPCIGDGHTAHAASPLNHYPNPMFEFFFDTARAVINMFMTGFVDRFPNITVIVCHAGGALPPLIERMTTVATAVLGHPAEFNTEAVKQIFGRQFYFDLAGYVFPDQIHGLLRYVNASRLLYGTDYPFTPGSGALGMSRIMDTELSRVFTVEDDCRAILADNAKKLLEKTNKI</sequence>
<name>A0ABR3X9V0_9PEZI</name>
<evidence type="ECO:0000259" key="9">
    <source>
        <dbReference type="Pfam" id="PF04909"/>
    </source>
</evidence>
<dbReference type="SUPFAM" id="SSF51556">
    <property type="entry name" value="Metallo-dependent hydrolases"/>
    <property type="match status" value="1"/>
</dbReference>
<dbReference type="InterPro" id="IPR006680">
    <property type="entry name" value="Amidohydro-rel"/>
</dbReference>
<dbReference type="Pfam" id="PF04909">
    <property type="entry name" value="Amidohydro_2"/>
    <property type="match status" value="1"/>
</dbReference>
<keyword evidence="11" id="KW-1185">Reference proteome</keyword>
<evidence type="ECO:0000256" key="3">
    <source>
        <dbReference type="ARBA" id="ARBA00022793"/>
    </source>
</evidence>
<dbReference type="Proteomes" id="UP001583177">
    <property type="component" value="Unassembled WGS sequence"/>
</dbReference>
<evidence type="ECO:0000256" key="7">
    <source>
        <dbReference type="ARBA" id="ARBA00038889"/>
    </source>
</evidence>
<gene>
    <name evidence="10" type="ORF">Daus18300_004269</name>
</gene>